<proteinExistence type="predicted"/>
<feature type="domain" description="Ig-like" evidence="8">
    <location>
        <begin position="628"/>
        <end position="712"/>
    </location>
</feature>
<name>A0A834RB14_SARSC</name>
<feature type="domain" description="Ig-like" evidence="8">
    <location>
        <begin position="1533"/>
        <end position="1626"/>
    </location>
</feature>
<dbReference type="GO" id="GO:0050808">
    <property type="term" value="P:synapse organization"/>
    <property type="evidence" value="ECO:0007669"/>
    <property type="project" value="TreeGrafter"/>
</dbReference>
<evidence type="ECO:0000256" key="4">
    <source>
        <dbReference type="ARBA" id="ARBA00023319"/>
    </source>
</evidence>
<dbReference type="PANTHER" id="PTHR45080:SF8">
    <property type="entry name" value="IG-LIKE DOMAIN-CONTAINING PROTEIN"/>
    <property type="match status" value="1"/>
</dbReference>
<dbReference type="SUPFAM" id="SSF49265">
    <property type="entry name" value="Fibronectin type III"/>
    <property type="match status" value="2"/>
</dbReference>
<dbReference type="FunFam" id="2.60.40.10:FF:000028">
    <property type="entry name" value="Neuronal cell adhesion molecule"/>
    <property type="match status" value="1"/>
</dbReference>
<dbReference type="Gene3D" id="2.60.40.10">
    <property type="entry name" value="Immunoglobulins"/>
    <property type="match status" value="19"/>
</dbReference>
<feature type="region of interest" description="Disordered" evidence="5">
    <location>
        <begin position="1718"/>
        <end position="1743"/>
    </location>
</feature>
<sequence>MMFLKIFLLFQFFISIQTNGLEPSLSGFHPRITQREGSNFILTCSVIDGQEPFNFVWTKNGHRLAKDNQSRVVIDSKPNYSLLTLLKLISSDSGNYSCSVSNRFGIDSQWSVLQVKDQVLFGNILVSQLQIMDIHIWLGFVIILNNLDQNRADKPIIMKTSAEHKVVANASYVLQCVIISGSQPIYFEWLKENRPLNSAYHKIDSQKTLSLLTLENLQPSAAGIYKCLARNVFGSHSIETNLIVQGFQPIISKFHPIVVQREGSNFVLLCSVIDGQEPFNFVWTKNGHRLSNDDDRHLRLSVEDSFSQLTLLKITSKDSGNYSCSVTNLFGIDSQWSMLQVKEKPIILRPSQNHRATVNGSYVLQCVIKSGSQPIFFEWSKNNHPLTSSIYKIDTYKTLSLLTMEHLQPNASGFYKCIARNVYGSDFIETHLEIQASPPIISKFNPVVTQREGSNFVSTCSVIDGQEPFKFVWTKNGHRLTNDDQPRMIIDVKSSFSHLTLFKITSNDSGNYSCSVTNQFGIDSQWSMLKVKEKPSIMKTVTEHKVFENASYILQCVIVSGSQPILFEWFKHSTVLSSSIYKIDTYETLSSLTLKHLKPNDSGLYRCKASNIFGSDAIETNLIVQDAPKILKITTSNIDQPLGSMMNIPCSVMQGSQPFSFKWFRDKSELSSNTNHHHNHRYHIETKASMSVLSIPKIEPKDAGNYSCLVSNDFGFDTQWTIIYVKDVPKLFQLSKTRIELPENFSYVLSCNLVSGQSPFHFDWFLFEKKLIETERLRIESGERFSMLTLKQIQRDDSGIYSCSVRNQLGTDRISIELFVQDLFTALMVSSTSKTSPYLLKFLDFKWLIAFFRLHQNEESPKILPFYKEIRQPEGSSFSLTCNAIRGSSPSSDSLKFIWHRNSNEIIESSRHNIETKGSLSYFTLSRLTSDDWGNYSCTVFNRNGFDSQWTILRVDEPPELSKFHPFLSQSIGSSFTLFCSSMKGSKPLEFVWNKNGLNIKNSIIFDRYQIDSKPSYSLLSIHSLQPNDSGNYSCSVTNPFGYDLQWSLLEIKDIPKIYEFKRIHRQPVGSRFILTCNRIQGSGQLKFFWLRNGHQLELKESNRFRIEIDDDFSQMIIKNIQPNDSGNYSCSMQNRYGIDTQWSLLQVEEAIRLNKNVNTDIETIVETFQLLSCSVRSGSEPIHFNWYHNDQAISSHHQHHSLSSSNIQIESSQKYSLLRIASVTANNSGRYRCEGRNINGQDQITFNVNVKVDNRPRLLRMNPTVDLLLHSSHTFICNLLSGMQPIYFEWFIDDQKQSSMNINSSIQIESKPNFSLLTIRNLTLESAGIYQCNARNVYGIDSTRIQLRVKESMVKCGAIVATSFFLKFVVPNLISGSEPIFFEWFHNGNRLEERSNLRIENLNDRGSLLSFSFIQIDDAGKYECKARNQFGLSSISTNLIVKVPPSWIKEPTDVNLRIGEEYSVECLADGLPKPKVKWITYSGKTIESEVLDLSNLIKNEKNGRQSLTFECVADNGIGDALRKTITVSYNVPARFDEKYSSIQAKKGESIVMKCNATGDKPLKIKWTKDGVKLDKLDVNHYEITDFPVAKGLISELAIRTVLKNDGSIYKCDAENEHGKDDRTIKLLVVEEPSQPVNVKINEVWSTSASVSWRHVNNGNSPISKYIIHYWRKQSAPHRLHEVNVSSSQTSYLIKNLSPGLSYELAVIAENEVGRSEPSETVPFFTGEEEPSAPPNDIQVEPKGPTTLRITWRSPPKEFWNGLIKGYYVGYRKASNSNSVFTLKSIDTKHTDPNLIENEQYEYFLRDLSKGTEYEIVIKAFNLVGSGPQSHHLIARTLDGDLPSSQHLLATDTTQNSISLRWHQRDNRDIFGSSTPIKSYMLQYQKEGEPKWHEIPFDSLMATSNPPVDSQSMPVYTYVLQNLEPGAHYRIFVTAINRYGFSDPSNIVYTKTIGDRSSINQQGKLMNHPFYETSYYMQPEFTIPILFAFVLVVVICATLSKQFTGYTTTPRYADFDKVSGKPLIMTEQGNVFPAPYATMAIDDNSQPWSGLKKDPHIYDHPQ</sequence>
<dbReference type="GO" id="GO:0030424">
    <property type="term" value="C:axon"/>
    <property type="evidence" value="ECO:0007669"/>
    <property type="project" value="TreeGrafter"/>
</dbReference>
<dbReference type="GO" id="GO:0043025">
    <property type="term" value="C:neuronal cell body"/>
    <property type="evidence" value="ECO:0007669"/>
    <property type="project" value="TreeGrafter"/>
</dbReference>
<feature type="domain" description="Ig-like" evidence="8">
    <location>
        <begin position="1172"/>
        <end position="1246"/>
    </location>
</feature>
<dbReference type="Proteomes" id="UP000070412">
    <property type="component" value="Unassembled WGS sequence"/>
</dbReference>
<evidence type="ECO:0000259" key="8">
    <source>
        <dbReference type="PROSITE" id="PS50835"/>
    </source>
</evidence>
<feature type="domain" description="Fibronectin type-III" evidence="9">
    <location>
        <begin position="1635"/>
        <end position="1729"/>
    </location>
</feature>
<feature type="domain" description="Fibronectin type-III" evidence="9">
    <location>
        <begin position="1842"/>
        <end position="1955"/>
    </location>
</feature>
<dbReference type="GO" id="GO:0007156">
    <property type="term" value="P:homophilic cell adhesion via plasma membrane adhesion molecules"/>
    <property type="evidence" value="ECO:0007669"/>
    <property type="project" value="TreeGrafter"/>
</dbReference>
<dbReference type="InterPro" id="IPR036179">
    <property type="entry name" value="Ig-like_dom_sf"/>
</dbReference>
<evidence type="ECO:0000313" key="12">
    <source>
        <dbReference type="Proteomes" id="UP000070412"/>
    </source>
</evidence>
<evidence type="ECO:0000256" key="7">
    <source>
        <dbReference type="SAM" id="SignalP"/>
    </source>
</evidence>
<dbReference type="InterPro" id="IPR007110">
    <property type="entry name" value="Ig-like_dom"/>
</dbReference>
<protein>
    <submittedName>
        <fullName evidence="10">Titin</fullName>
    </submittedName>
</protein>
<dbReference type="InterPro" id="IPR003599">
    <property type="entry name" value="Ig_sub"/>
</dbReference>
<dbReference type="FunFam" id="2.60.40.10:FF:000107">
    <property type="entry name" value="Myosin, light chain kinase a"/>
    <property type="match status" value="1"/>
</dbReference>
<evidence type="ECO:0000256" key="2">
    <source>
        <dbReference type="ARBA" id="ARBA00022737"/>
    </source>
</evidence>
<keyword evidence="3" id="KW-1015">Disulfide bond</keyword>
<gene>
    <name evidence="10" type="ORF">SSS_8922</name>
</gene>
<dbReference type="EnsemblMetazoa" id="SSS_8922s_mrna">
    <property type="protein sequence ID" value="KAF7493510.1"/>
    <property type="gene ID" value="SSS_8922"/>
</dbReference>
<dbReference type="GO" id="GO:0005886">
    <property type="term" value="C:plasma membrane"/>
    <property type="evidence" value="ECO:0007669"/>
    <property type="project" value="TreeGrafter"/>
</dbReference>
<dbReference type="SMART" id="SM00060">
    <property type="entry name" value="FN3"/>
    <property type="match status" value="3"/>
</dbReference>
<evidence type="ECO:0000256" key="1">
    <source>
        <dbReference type="ARBA" id="ARBA00022729"/>
    </source>
</evidence>
<evidence type="ECO:0000256" key="3">
    <source>
        <dbReference type="ARBA" id="ARBA00023157"/>
    </source>
</evidence>
<feature type="domain" description="Ig-like" evidence="8">
    <location>
        <begin position="1056"/>
        <end position="1135"/>
    </location>
</feature>
<dbReference type="OrthoDB" id="5982258at2759"/>
<keyword evidence="1 7" id="KW-0732">Signal</keyword>
<feature type="domain" description="Ig-like" evidence="8">
    <location>
        <begin position="535"/>
        <end position="625"/>
    </location>
</feature>
<reference evidence="12" key="1">
    <citation type="journal article" date="2020" name="PLoS Negl. Trop. Dis.">
        <title>High-quality nuclear genome for Sarcoptes scabiei-A critical resource for a neglected parasite.</title>
        <authorList>
            <person name="Korhonen P.K."/>
            <person name="Gasser R.B."/>
            <person name="Ma G."/>
            <person name="Wang T."/>
            <person name="Stroehlein A.J."/>
            <person name="Young N.D."/>
            <person name="Ang C.S."/>
            <person name="Fernando D.D."/>
            <person name="Lu H.C."/>
            <person name="Taylor S."/>
            <person name="Reynolds S.L."/>
            <person name="Mofiz E."/>
            <person name="Najaraj S.H."/>
            <person name="Gowda H."/>
            <person name="Madugundu A."/>
            <person name="Renuse S."/>
            <person name="Holt D."/>
            <person name="Pandey A."/>
            <person name="Papenfuss A.T."/>
            <person name="Fischer K."/>
        </authorList>
    </citation>
    <scope>NUCLEOTIDE SEQUENCE [LARGE SCALE GENOMIC DNA]</scope>
</reference>
<dbReference type="InterPro" id="IPR036116">
    <property type="entry name" value="FN3_sf"/>
</dbReference>
<dbReference type="InterPro" id="IPR003961">
    <property type="entry name" value="FN3_dom"/>
</dbReference>
<dbReference type="InterPro" id="IPR013098">
    <property type="entry name" value="Ig_I-set"/>
</dbReference>
<evidence type="ECO:0000259" key="9">
    <source>
        <dbReference type="PROSITE" id="PS50853"/>
    </source>
</evidence>
<feature type="domain" description="Ig-like" evidence="8">
    <location>
        <begin position="861"/>
        <end position="953"/>
    </location>
</feature>
<feature type="chain" id="PRO_5038259297" evidence="7">
    <location>
        <begin position="21"/>
        <end position="2062"/>
    </location>
</feature>
<dbReference type="EMBL" id="WVUK01000055">
    <property type="protein sequence ID" value="KAF7493510.1"/>
    <property type="molecule type" value="Genomic_DNA"/>
</dbReference>
<feature type="domain" description="Ig-like" evidence="8">
    <location>
        <begin position="1257"/>
        <end position="1351"/>
    </location>
</feature>
<keyword evidence="12" id="KW-1185">Reference proteome</keyword>
<dbReference type="InterPro" id="IPR003598">
    <property type="entry name" value="Ig_sub2"/>
</dbReference>
<dbReference type="Pfam" id="PF00041">
    <property type="entry name" value="fn3"/>
    <property type="match status" value="3"/>
</dbReference>
<feature type="domain" description="Ig-like" evidence="8">
    <location>
        <begin position="249"/>
        <end position="328"/>
    </location>
</feature>
<feature type="domain" description="Ig-like" evidence="8">
    <location>
        <begin position="155"/>
        <end position="245"/>
    </location>
</feature>
<dbReference type="PROSITE" id="PS50835">
    <property type="entry name" value="IG_LIKE"/>
    <property type="match status" value="16"/>
</dbReference>
<organism evidence="10">
    <name type="scientific">Sarcoptes scabiei</name>
    <name type="common">Itch mite</name>
    <name type="synonym">Acarus scabiei</name>
    <dbReference type="NCBI Taxonomy" id="52283"/>
    <lineage>
        <taxon>Eukaryota</taxon>
        <taxon>Metazoa</taxon>
        <taxon>Ecdysozoa</taxon>
        <taxon>Arthropoda</taxon>
        <taxon>Chelicerata</taxon>
        <taxon>Arachnida</taxon>
        <taxon>Acari</taxon>
        <taxon>Acariformes</taxon>
        <taxon>Sarcoptiformes</taxon>
        <taxon>Astigmata</taxon>
        <taxon>Psoroptidia</taxon>
        <taxon>Sarcoptoidea</taxon>
        <taxon>Sarcoptidae</taxon>
        <taxon>Sarcoptinae</taxon>
        <taxon>Sarcoptes</taxon>
    </lineage>
</organism>
<keyword evidence="2" id="KW-0677">Repeat</keyword>
<dbReference type="PROSITE" id="PS50853">
    <property type="entry name" value="FN3"/>
    <property type="match status" value="3"/>
</dbReference>
<evidence type="ECO:0000313" key="11">
    <source>
        <dbReference type="EnsemblMetazoa" id="KAF7493510.1"/>
    </source>
</evidence>
<feature type="domain" description="Ig-like" evidence="8">
    <location>
        <begin position="1446"/>
        <end position="1529"/>
    </location>
</feature>
<feature type="domain" description="Ig-like" evidence="8">
    <location>
        <begin position="439"/>
        <end position="518"/>
    </location>
</feature>
<feature type="domain" description="Ig-like" evidence="8">
    <location>
        <begin position="729"/>
        <end position="815"/>
    </location>
</feature>
<feature type="domain" description="Fibronectin type-III" evidence="9">
    <location>
        <begin position="1734"/>
        <end position="1840"/>
    </location>
</feature>
<reference evidence="11" key="3">
    <citation type="submission" date="2022-06" db="UniProtKB">
        <authorList>
            <consortium name="EnsemblMetazoa"/>
        </authorList>
    </citation>
    <scope>IDENTIFICATION</scope>
</reference>
<feature type="domain" description="Ig-like" evidence="8">
    <location>
        <begin position="345"/>
        <end position="435"/>
    </location>
</feature>
<feature type="domain" description="Ig-like" evidence="8">
    <location>
        <begin position="959"/>
        <end position="1039"/>
    </location>
</feature>
<dbReference type="Pfam" id="PF07679">
    <property type="entry name" value="I-set"/>
    <property type="match status" value="6"/>
</dbReference>
<keyword evidence="6" id="KW-0472">Membrane</keyword>
<feature type="transmembrane region" description="Helical" evidence="6">
    <location>
        <begin position="1981"/>
        <end position="1999"/>
    </location>
</feature>
<reference evidence="10" key="2">
    <citation type="submission" date="2020-01" db="EMBL/GenBank/DDBJ databases">
        <authorList>
            <person name="Korhonen P.K.K."/>
            <person name="Guangxu M.G."/>
            <person name="Wang T.W."/>
            <person name="Stroehlein A.J.S."/>
            <person name="Young N.D."/>
            <person name="Ang C.-S.A."/>
            <person name="Fernando D.W.F."/>
            <person name="Lu H.L."/>
            <person name="Taylor S.T."/>
            <person name="Ehtesham M.E.M."/>
            <person name="Najaraj S.H.N."/>
            <person name="Harsha G.H.G."/>
            <person name="Madugundu A.M."/>
            <person name="Renuse S.R."/>
            <person name="Holt D.H."/>
            <person name="Pandey A.P."/>
            <person name="Papenfuss A.P."/>
            <person name="Gasser R.B.G."/>
            <person name="Fischer K.F."/>
        </authorList>
    </citation>
    <scope>NUCLEOTIDE SEQUENCE</scope>
    <source>
        <strain evidence="10">SSS_KF_BRIS2020</strain>
    </source>
</reference>
<dbReference type="SUPFAM" id="SSF48726">
    <property type="entry name" value="Immunoglobulin"/>
    <property type="match status" value="16"/>
</dbReference>
<dbReference type="Pfam" id="PF13927">
    <property type="entry name" value="Ig_3"/>
    <property type="match status" value="8"/>
</dbReference>
<dbReference type="InterPro" id="IPR050958">
    <property type="entry name" value="Cell_Adh-Cytoskel_Orgn"/>
</dbReference>
<feature type="signal peptide" evidence="7">
    <location>
        <begin position="1"/>
        <end position="20"/>
    </location>
</feature>
<dbReference type="PANTHER" id="PTHR45080">
    <property type="entry name" value="CONTACTIN 5"/>
    <property type="match status" value="1"/>
</dbReference>
<keyword evidence="4" id="KW-0393">Immunoglobulin domain</keyword>
<accession>A0A834RB14</accession>
<dbReference type="SMART" id="SM00408">
    <property type="entry name" value="IGc2"/>
    <property type="match status" value="16"/>
</dbReference>
<keyword evidence="6" id="KW-1133">Transmembrane helix</keyword>
<dbReference type="GO" id="GO:0008046">
    <property type="term" value="F:axon guidance receptor activity"/>
    <property type="evidence" value="ECO:0007669"/>
    <property type="project" value="TreeGrafter"/>
</dbReference>
<dbReference type="InterPro" id="IPR013151">
    <property type="entry name" value="Immunoglobulin_dom"/>
</dbReference>
<dbReference type="CDD" id="cd00096">
    <property type="entry name" value="Ig"/>
    <property type="match status" value="6"/>
</dbReference>
<dbReference type="SMART" id="SM00409">
    <property type="entry name" value="IG"/>
    <property type="match status" value="16"/>
</dbReference>
<dbReference type="Pfam" id="PF00047">
    <property type="entry name" value="ig"/>
    <property type="match status" value="1"/>
</dbReference>
<dbReference type="InterPro" id="IPR013783">
    <property type="entry name" value="Ig-like_fold"/>
</dbReference>
<evidence type="ECO:0000256" key="5">
    <source>
        <dbReference type="SAM" id="MobiDB-lite"/>
    </source>
</evidence>
<evidence type="ECO:0000256" key="6">
    <source>
        <dbReference type="SAM" id="Phobius"/>
    </source>
</evidence>
<feature type="domain" description="Ig-like" evidence="8">
    <location>
        <begin position="23"/>
        <end position="102"/>
    </location>
</feature>
<feature type="domain" description="Ig-like" evidence="8">
    <location>
        <begin position="1355"/>
        <end position="1443"/>
    </location>
</feature>
<keyword evidence="6" id="KW-0812">Transmembrane</keyword>
<evidence type="ECO:0000313" key="10">
    <source>
        <dbReference type="EMBL" id="KAF7493510.1"/>
    </source>
</evidence>
<dbReference type="CDD" id="cd00063">
    <property type="entry name" value="FN3"/>
    <property type="match status" value="3"/>
</dbReference>